<dbReference type="NCBIfam" id="TIGR00481">
    <property type="entry name" value="YbhB/YbcL family Raf kinase inhibitor-like protein"/>
    <property type="match status" value="1"/>
</dbReference>
<dbReference type="InterPro" id="IPR008914">
    <property type="entry name" value="PEBP"/>
</dbReference>
<dbReference type="Pfam" id="PF01161">
    <property type="entry name" value="PBP"/>
    <property type="match status" value="1"/>
</dbReference>
<dbReference type="CDD" id="cd00865">
    <property type="entry name" value="PEBP_bact_arch"/>
    <property type="match status" value="1"/>
</dbReference>
<gene>
    <name evidence="1" type="ORF">SACC_07270</name>
</gene>
<proteinExistence type="predicted"/>
<dbReference type="Gene3D" id="3.90.280.10">
    <property type="entry name" value="PEBP-like"/>
    <property type="match status" value="1"/>
</dbReference>
<reference evidence="1 2" key="1">
    <citation type="journal article" date="2022" name="Microbiol. Resour. Announc.">
        <title>Complete Genome Sequence of the Hyperthermophilic and Acidophilic Archaeon Saccharolobus caldissimus Strain HS-3T.</title>
        <authorList>
            <person name="Sakai H.D."/>
            <person name="Kurosawa N."/>
        </authorList>
    </citation>
    <scope>NUCLEOTIDE SEQUENCE [LARGE SCALE GENOMIC DNA]</scope>
    <source>
        <strain evidence="1 2">JCM32116</strain>
    </source>
</reference>
<dbReference type="GeneID" id="68865464"/>
<evidence type="ECO:0000313" key="2">
    <source>
        <dbReference type="Proteomes" id="UP001319921"/>
    </source>
</evidence>
<organism evidence="1 2">
    <name type="scientific">Saccharolobus caldissimus</name>
    <dbReference type="NCBI Taxonomy" id="1702097"/>
    <lineage>
        <taxon>Archaea</taxon>
        <taxon>Thermoproteota</taxon>
        <taxon>Thermoprotei</taxon>
        <taxon>Sulfolobales</taxon>
        <taxon>Sulfolobaceae</taxon>
        <taxon>Saccharolobus</taxon>
    </lineage>
</organism>
<evidence type="ECO:0000313" key="1">
    <source>
        <dbReference type="EMBL" id="BDB97710.1"/>
    </source>
</evidence>
<protein>
    <recommendedName>
        <fullName evidence="3">YbhB/YbcL family Raf kinase inhibitor-like protein</fullName>
    </recommendedName>
</protein>
<keyword evidence="2" id="KW-1185">Reference proteome</keyword>
<sequence length="149" mass="17006">MIVRTTSFKNEDFIPSKYTCDGEDISPALEWDPVPNAKTYAIIVEDPDALGGTFIHWVIYNIPTNKLLEGIPKIFKSEFGIQGVNDFGRIGYNGPCPPRTHPPHRYFFYVYALDSVLKEIKNVTADELKSMMKGHEIDKGFIMGKYKRK</sequence>
<dbReference type="InterPro" id="IPR036610">
    <property type="entry name" value="PEBP-like_sf"/>
</dbReference>
<name>A0AAQ4CPH9_9CREN</name>
<dbReference type="EMBL" id="AP025226">
    <property type="protein sequence ID" value="BDB97710.1"/>
    <property type="molecule type" value="Genomic_DNA"/>
</dbReference>
<dbReference type="AlphaFoldDB" id="A0AAQ4CPH9"/>
<dbReference type="InterPro" id="IPR005247">
    <property type="entry name" value="YbhB_YbcL/LppC-like"/>
</dbReference>
<dbReference type="PANTHER" id="PTHR30289:SF1">
    <property type="entry name" value="PEBP (PHOSPHATIDYLETHANOLAMINE-BINDING PROTEIN) FAMILY PROTEIN"/>
    <property type="match status" value="1"/>
</dbReference>
<dbReference type="RefSeq" id="WP_229571690.1">
    <property type="nucleotide sequence ID" value="NZ_AP025226.1"/>
</dbReference>
<evidence type="ECO:0008006" key="3">
    <source>
        <dbReference type="Google" id="ProtNLM"/>
    </source>
</evidence>
<dbReference type="KEGG" id="scas:SACC_07270"/>
<dbReference type="SUPFAM" id="SSF49777">
    <property type="entry name" value="PEBP-like"/>
    <property type="match status" value="1"/>
</dbReference>
<dbReference type="Proteomes" id="UP001319921">
    <property type="component" value="Chromosome"/>
</dbReference>
<dbReference type="PANTHER" id="PTHR30289">
    <property type="entry name" value="UNCHARACTERIZED PROTEIN YBCL-RELATED"/>
    <property type="match status" value="1"/>
</dbReference>
<accession>A0AAQ4CPH9</accession>